<dbReference type="SUPFAM" id="SSF46689">
    <property type="entry name" value="Homeodomain-like"/>
    <property type="match status" value="1"/>
</dbReference>
<reference evidence="1" key="1">
    <citation type="submission" date="2019-10" db="EMBL/GenBank/DDBJ databases">
        <authorList>
            <consortium name="Genoscope - CEA"/>
            <person name="William W."/>
        </authorList>
    </citation>
    <scope>NUCLEOTIDE SEQUENCE [LARGE SCALE GENOMIC DNA]</scope>
    <source>
        <strain evidence="1">BBR_PRJEB10992</strain>
    </source>
</reference>
<dbReference type="InterPro" id="IPR009057">
    <property type="entry name" value="Homeodomain-like_sf"/>
</dbReference>
<protein>
    <recommendedName>
        <fullName evidence="3">DUF433 domain-containing protein</fullName>
    </recommendedName>
</protein>
<dbReference type="OrthoDB" id="466370at2"/>
<dbReference type="InterPro" id="IPR007367">
    <property type="entry name" value="DUF433"/>
</dbReference>
<dbReference type="InterPro" id="IPR036388">
    <property type="entry name" value="WH-like_DNA-bd_sf"/>
</dbReference>
<comment type="caution">
    <text evidence="1">The sequence shown here is derived from an EMBL/GenBank/DDBJ whole genome shotgun (WGS) entry which is preliminary data.</text>
</comment>
<dbReference type="AlphaFoldDB" id="A0A7Z9E2K5"/>
<proteinExistence type="predicted"/>
<accession>A0A7Z9E2K5</accession>
<gene>
    <name evidence="1" type="ORF">PL8927_780215</name>
</gene>
<evidence type="ECO:0000313" key="2">
    <source>
        <dbReference type="Proteomes" id="UP000184550"/>
    </source>
</evidence>
<dbReference type="EMBL" id="CZCU02000155">
    <property type="protein sequence ID" value="VXD23628.1"/>
    <property type="molecule type" value="Genomic_DNA"/>
</dbReference>
<dbReference type="Pfam" id="PF04255">
    <property type="entry name" value="DUF433"/>
    <property type="match status" value="1"/>
</dbReference>
<dbReference type="RefSeq" id="WP_083625627.1">
    <property type="nucleotide sequence ID" value="NZ_LR734879.1"/>
</dbReference>
<sequence length="116" mass="13733">MQLEDYFNFLRPDDIRVKGTRIGIETILYDFIHRARTPEQILQSYPSLTLEQIYATITYYLHNKEAISAYLADWLEWSHQQWKAQELNPPPGIIRLRKLKAELESQQKANKSKILA</sequence>
<dbReference type="Gene3D" id="1.10.10.10">
    <property type="entry name" value="Winged helix-like DNA-binding domain superfamily/Winged helix DNA-binding domain"/>
    <property type="match status" value="1"/>
</dbReference>
<name>A0A7Z9E2K5_9CYAN</name>
<evidence type="ECO:0000313" key="1">
    <source>
        <dbReference type="EMBL" id="VXD23628.1"/>
    </source>
</evidence>
<keyword evidence="2" id="KW-1185">Reference proteome</keyword>
<organism evidence="1 2">
    <name type="scientific">Planktothrix serta PCC 8927</name>
    <dbReference type="NCBI Taxonomy" id="671068"/>
    <lineage>
        <taxon>Bacteria</taxon>
        <taxon>Bacillati</taxon>
        <taxon>Cyanobacteriota</taxon>
        <taxon>Cyanophyceae</taxon>
        <taxon>Oscillatoriophycideae</taxon>
        <taxon>Oscillatoriales</taxon>
        <taxon>Microcoleaceae</taxon>
        <taxon>Planktothrix</taxon>
    </lineage>
</organism>
<evidence type="ECO:0008006" key="3">
    <source>
        <dbReference type="Google" id="ProtNLM"/>
    </source>
</evidence>
<dbReference type="Proteomes" id="UP000184550">
    <property type="component" value="Unassembled WGS sequence"/>
</dbReference>